<dbReference type="SUPFAM" id="SSF53955">
    <property type="entry name" value="Lysozyme-like"/>
    <property type="match status" value="1"/>
</dbReference>
<organism evidence="1 2">
    <name type="scientific">Streptomyces tubercidicus</name>
    <dbReference type="NCBI Taxonomy" id="47759"/>
    <lineage>
        <taxon>Bacteria</taxon>
        <taxon>Bacillati</taxon>
        <taxon>Actinomycetota</taxon>
        <taxon>Actinomycetes</taxon>
        <taxon>Kitasatosporales</taxon>
        <taxon>Streptomycetaceae</taxon>
        <taxon>Streptomyces</taxon>
    </lineage>
</organism>
<accession>A0A640UX90</accession>
<keyword evidence="2" id="KW-1185">Reference proteome</keyword>
<name>A0A640UX90_9ACTN</name>
<dbReference type="Gene3D" id="1.10.530.10">
    <property type="match status" value="1"/>
</dbReference>
<evidence type="ECO:0008006" key="3">
    <source>
        <dbReference type="Google" id="ProtNLM"/>
    </source>
</evidence>
<dbReference type="Proteomes" id="UP000431826">
    <property type="component" value="Unassembled WGS sequence"/>
</dbReference>
<dbReference type="InterPro" id="IPR023346">
    <property type="entry name" value="Lysozyme-like_dom_sf"/>
</dbReference>
<sequence>MAYRSDVDFLELCNPPLIEQTGDEYRRLHTLLDSCEDDFRKAGRIDWQGEGREQYTARLKEATALGEHLSAAFRRVRNALYAYAKAVARAKHHFEEGQSTESRLAEVISREGIPITSTARAAEPMRQWEDLRATTGFWDWAAEFFADPDEIREEAERYYSATSDHYADALRIEGEARKDCLAGIRVAFDSLPDFRGGSFTDATQLQGGVDALRRETKDAADDPHAQLFGTGAKTDSIPKVGPDVAISPALLRIKLKTAGLEADGNYHWLPSDSDDERREYISTNKHLLRNAARDSGLPPEMVAGIAWKEVEGDPSWTDDAFPWARRNLPFTGDQDMTSLGPMSIQVRRAAEVLGYDPENLSNQQRDEITGALKDPAQNVYIASEYLAQLKAESGFADVAPEEMTREQMQELAARYNGGPYYQSEGAQRYGRQFDDHVGQAKEALGK</sequence>
<comment type="caution">
    <text evidence="1">The sequence shown here is derived from an EMBL/GenBank/DDBJ whole genome shotgun (WGS) entry which is preliminary data.</text>
</comment>
<evidence type="ECO:0000313" key="2">
    <source>
        <dbReference type="Proteomes" id="UP000431826"/>
    </source>
</evidence>
<dbReference type="AlphaFoldDB" id="A0A640UX90"/>
<proteinExistence type="predicted"/>
<protein>
    <recommendedName>
        <fullName evidence="3">Transglycosylase SLT domain-containing protein</fullName>
    </recommendedName>
</protein>
<reference evidence="1 2" key="1">
    <citation type="submission" date="2019-12" db="EMBL/GenBank/DDBJ databases">
        <title>Whole genome shotgun sequence of Streptomyces tubercidicus NBRC 13090.</title>
        <authorList>
            <person name="Ichikawa N."/>
            <person name="Kimura A."/>
            <person name="Kitahashi Y."/>
            <person name="Komaki H."/>
            <person name="Tamura T."/>
        </authorList>
    </citation>
    <scope>NUCLEOTIDE SEQUENCE [LARGE SCALE GENOMIC DNA]</scope>
    <source>
        <strain evidence="1 2">NBRC 13090</strain>
    </source>
</reference>
<evidence type="ECO:0000313" key="1">
    <source>
        <dbReference type="EMBL" id="GFE40097.1"/>
    </source>
</evidence>
<dbReference type="EMBL" id="BLIR01000001">
    <property type="protein sequence ID" value="GFE40097.1"/>
    <property type="molecule type" value="Genomic_DNA"/>
</dbReference>
<dbReference type="OrthoDB" id="3943268at2"/>
<gene>
    <name evidence="1" type="ORF">Stube_47700</name>
</gene>